<organism evidence="5">
    <name type="scientific">Aureococcus anophagefferens</name>
    <name type="common">Harmful bloom alga</name>
    <dbReference type="NCBI Taxonomy" id="44056"/>
    <lineage>
        <taxon>Eukaryota</taxon>
        <taxon>Sar</taxon>
        <taxon>Stramenopiles</taxon>
        <taxon>Ochrophyta</taxon>
        <taxon>Pelagophyceae</taxon>
        <taxon>Pelagomonadales</taxon>
        <taxon>Pelagomonadaceae</taxon>
        <taxon>Aureococcus</taxon>
    </lineage>
</organism>
<dbReference type="EMBL" id="GL833123">
    <property type="protein sequence ID" value="EGB10995.1"/>
    <property type="molecule type" value="Genomic_DNA"/>
</dbReference>
<dbReference type="GO" id="GO:0016491">
    <property type="term" value="F:oxidoreductase activity"/>
    <property type="evidence" value="ECO:0007669"/>
    <property type="project" value="InterPro"/>
</dbReference>
<keyword evidence="2" id="KW-0732">Signal</keyword>
<name>F0Y162_AURAN</name>
<accession>F0Y162</accession>
<dbReference type="InterPro" id="IPR008922">
    <property type="entry name" value="Di-copper_centre_dom_sf"/>
</dbReference>
<gene>
    <name evidence="4" type="ORF">AURANDRAFT_62253</name>
</gene>
<dbReference type="InterPro" id="IPR050316">
    <property type="entry name" value="Tyrosinase/Hemocyanin"/>
</dbReference>
<dbReference type="Gene3D" id="1.10.1280.10">
    <property type="entry name" value="Di-copper center containing domain from catechol oxidase"/>
    <property type="match status" value="1"/>
</dbReference>
<dbReference type="AlphaFoldDB" id="F0Y162"/>
<dbReference type="Pfam" id="PF00264">
    <property type="entry name" value="Tyrosinase"/>
    <property type="match status" value="1"/>
</dbReference>
<dbReference type="SUPFAM" id="SSF48056">
    <property type="entry name" value="Di-copper centre-containing domain"/>
    <property type="match status" value="1"/>
</dbReference>
<dbReference type="InParanoid" id="F0Y162"/>
<evidence type="ECO:0000259" key="3">
    <source>
        <dbReference type="Pfam" id="PF00264"/>
    </source>
</evidence>
<dbReference type="OMA" id="ENCTCAC"/>
<keyword evidence="5" id="KW-1185">Reference proteome</keyword>
<feature type="signal peptide" evidence="2">
    <location>
        <begin position="1"/>
        <end position="28"/>
    </location>
</feature>
<proteinExistence type="predicted"/>
<dbReference type="OrthoDB" id="6132182at2759"/>
<evidence type="ECO:0000256" key="2">
    <source>
        <dbReference type="SAM" id="SignalP"/>
    </source>
</evidence>
<evidence type="ECO:0000313" key="4">
    <source>
        <dbReference type="EMBL" id="EGB10995.1"/>
    </source>
</evidence>
<feature type="domain" description="Tyrosinase copper-binding" evidence="3">
    <location>
        <begin position="194"/>
        <end position="377"/>
    </location>
</feature>
<protein>
    <recommendedName>
        <fullName evidence="3">Tyrosinase copper-binding domain-containing protein</fullName>
    </recommendedName>
</protein>
<dbReference type="Proteomes" id="UP000002729">
    <property type="component" value="Unassembled WGS sequence"/>
</dbReference>
<reference evidence="4 5" key="1">
    <citation type="journal article" date="2011" name="Proc. Natl. Acad. Sci. U.S.A.">
        <title>Niche of harmful alga Aureococcus anophagefferens revealed through ecogenomics.</title>
        <authorList>
            <person name="Gobler C.J."/>
            <person name="Berry D.L."/>
            <person name="Dyhrman S.T."/>
            <person name="Wilhelm S.W."/>
            <person name="Salamov A."/>
            <person name="Lobanov A.V."/>
            <person name="Zhang Y."/>
            <person name="Collier J.L."/>
            <person name="Wurch L.L."/>
            <person name="Kustka A.B."/>
            <person name="Dill B.D."/>
            <person name="Shah M."/>
            <person name="VerBerkmoes N.C."/>
            <person name="Kuo A."/>
            <person name="Terry A."/>
            <person name="Pangilinan J."/>
            <person name="Lindquist E.A."/>
            <person name="Lucas S."/>
            <person name="Paulsen I.T."/>
            <person name="Hattenrath-Lehmann T.K."/>
            <person name="Talmage S.C."/>
            <person name="Walker E.A."/>
            <person name="Koch F."/>
            <person name="Burson A.M."/>
            <person name="Marcoval M.A."/>
            <person name="Tang Y.Z."/>
            <person name="Lecleir G.R."/>
            <person name="Coyne K.J."/>
            <person name="Berg G.M."/>
            <person name="Bertrand E.M."/>
            <person name="Saito M.A."/>
            <person name="Gladyshev V.N."/>
            <person name="Grigoriev I.V."/>
        </authorList>
    </citation>
    <scope>NUCLEOTIDE SEQUENCE [LARGE SCALE GENOMIC DNA]</scope>
    <source>
        <strain evidence="5">CCMP 1984</strain>
    </source>
</reference>
<dbReference type="GeneID" id="20223806"/>
<dbReference type="InterPro" id="IPR002227">
    <property type="entry name" value="Tyrosinase_Cu-bd"/>
</dbReference>
<dbReference type="KEGG" id="aaf:AURANDRAFT_62253"/>
<evidence type="ECO:0000313" key="5">
    <source>
        <dbReference type="Proteomes" id="UP000002729"/>
    </source>
</evidence>
<dbReference type="RefSeq" id="XP_009034555.1">
    <property type="nucleotide sequence ID" value="XM_009036307.1"/>
</dbReference>
<dbReference type="GO" id="GO:0046872">
    <property type="term" value="F:metal ion binding"/>
    <property type="evidence" value="ECO:0007669"/>
    <property type="project" value="UniProtKB-KW"/>
</dbReference>
<dbReference type="PANTHER" id="PTHR11474">
    <property type="entry name" value="TYROSINASE FAMILY MEMBER"/>
    <property type="match status" value="1"/>
</dbReference>
<sequence>MVGGGGGSWLPAAGALALFALLAALRTARPPAAPSSLAVASRRRGGHTLKARSEYEDRLGVPIGDGLYDYEHLVELHRTTTLRLIDYDGDDVLWTVGGTDGSEGAAPGGAVLTVKFVEAGTHAVTATASDGFLLGSFGVTAKYVRRELRDLSAGDRERYFGALHAVYATSDADGARLYGSDFRSAHWFVREHLYGAAQRDCDHWHDDAGFLTHHVGVTMLLERSLQAVDATVASHYWDYTLDAARAQATGESYAAAYNGSIFGEGWFGFGSTNPENSDHVVASGRWAYTPLMTAARSYSNITNPYGLLRSPWNTNPVPYVARYDRVLGVVHGQNHLPLCADFQAETIEGAQTIGRLFSALNSALHGSVHIMLGGHWGFDPLLTNSSKHYKALGWRSDQMLLGSKFLWRSGYVDCPEDCAGLAAENCTCACGRRAAGPDGSPASASQFLVDTGFAAVVGTNILQKSEDALRGFENVADVLCHVGHAGEMFTSAAPQDPLFWPLHGLAERYLQLLRTWHRNGTFVMNETWGYVHSKGVLSDTELVCDWQGVSGEEMPNCTSPTTCDGHHAKDVLPFEWPVPPDVEGARATYTNEEFYELIAPWDVRMPYVYDKLSTWPACPGGQIQPHNGGASAA</sequence>
<keyword evidence="1" id="KW-0479">Metal-binding</keyword>
<dbReference type="CDD" id="cd00146">
    <property type="entry name" value="PKD"/>
    <property type="match status" value="1"/>
</dbReference>
<feature type="chain" id="PRO_5003264340" description="Tyrosinase copper-binding domain-containing protein" evidence="2">
    <location>
        <begin position="29"/>
        <end position="633"/>
    </location>
</feature>
<evidence type="ECO:0000256" key="1">
    <source>
        <dbReference type="ARBA" id="ARBA00022723"/>
    </source>
</evidence>